<feature type="DNA-binding region" description="Homeobox" evidence="8">
    <location>
        <begin position="82"/>
        <end position="141"/>
    </location>
</feature>
<dbReference type="SMART" id="SM00389">
    <property type="entry name" value="HOX"/>
    <property type="match status" value="1"/>
</dbReference>
<dbReference type="SMART" id="SM00340">
    <property type="entry name" value="HALZ"/>
    <property type="match status" value="1"/>
</dbReference>
<dbReference type="SUPFAM" id="SSF46689">
    <property type="entry name" value="Homeodomain-like"/>
    <property type="match status" value="1"/>
</dbReference>
<dbReference type="PANTHER" id="PTHR45714:SF34">
    <property type="entry name" value="HOMEOBOX-LEUCINE ZIPPER PROTEIN HAT9"/>
    <property type="match status" value="1"/>
</dbReference>
<dbReference type="PROSITE" id="PS00027">
    <property type="entry name" value="HOMEOBOX_1"/>
    <property type="match status" value="1"/>
</dbReference>
<evidence type="ECO:0000256" key="1">
    <source>
        <dbReference type="ARBA" id="ARBA00004123"/>
    </source>
</evidence>
<evidence type="ECO:0000256" key="7">
    <source>
        <dbReference type="ARBA" id="ARBA00023242"/>
    </source>
</evidence>
<keyword evidence="4 8" id="KW-0238">DNA-binding</keyword>
<dbReference type="GO" id="GO:0043565">
    <property type="term" value="F:sequence-specific DNA binding"/>
    <property type="evidence" value="ECO:0007669"/>
    <property type="project" value="InterPro"/>
</dbReference>
<dbReference type="AlphaFoldDB" id="A0A1L5YJM4"/>
<reference evidence="12" key="1">
    <citation type="submission" date="2016-04" db="EMBL/GenBank/DDBJ databases">
        <title>EgHOX1, a HD-Zip II gene, is highly expressed during early oil palm somatic embryogenesis.</title>
        <authorList>
            <person name="Ooi S.-E."/>
            <person name="Ramli Z."/>
            <person name="Kulaveerasingam H."/>
            <person name="Alwee S.S.R.S."/>
            <person name="Ong-Abdullah M."/>
        </authorList>
    </citation>
    <scope>NUCLEOTIDE SEQUENCE</scope>
</reference>
<evidence type="ECO:0000256" key="5">
    <source>
        <dbReference type="ARBA" id="ARBA00023155"/>
    </source>
</evidence>
<dbReference type="PANTHER" id="PTHR45714">
    <property type="entry name" value="HOMEOBOX-LEUCINE ZIPPER PROTEIN HAT14"/>
    <property type="match status" value="1"/>
</dbReference>
<proteinExistence type="inferred from homology"/>
<dbReference type="Pfam" id="PF00046">
    <property type="entry name" value="Homeodomain"/>
    <property type="match status" value="1"/>
</dbReference>
<keyword evidence="10" id="KW-0175">Coiled coil</keyword>
<dbReference type="InterPro" id="IPR003106">
    <property type="entry name" value="Leu_zip_homeo"/>
</dbReference>
<dbReference type="Gene3D" id="1.10.10.60">
    <property type="entry name" value="Homeodomain-like"/>
    <property type="match status" value="1"/>
</dbReference>
<feature type="domain" description="Homeobox" evidence="11">
    <location>
        <begin position="80"/>
        <end position="140"/>
    </location>
</feature>
<evidence type="ECO:0000256" key="2">
    <source>
        <dbReference type="ARBA" id="ARBA00006074"/>
    </source>
</evidence>
<dbReference type="PROSITE" id="PS50071">
    <property type="entry name" value="HOMEOBOX_2"/>
    <property type="match status" value="1"/>
</dbReference>
<evidence type="ECO:0000256" key="10">
    <source>
        <dbReference type="SAM" id="Coils"/>
    </source>
</evidence>
<evidence type="ECO:0000256" key="3">
    <source>
        <dbReference type="ARBA" id="ARBA00023015"/>
    </source>
</evidence>
<dbReference type="InterPro" id="IPR001356">
    <property type="entry name" value="HD"/>
</dbReference>
<evidence type="ECO:0000256" key="6">
    <source>
        <dbReference type="ARBA" id="ARBA00023163"/>
    </source>
</evidence>
<gene>
    <name evidence="12" type="primary">HOX1</name>
</gene>
<keyword evidence="7 8" id="KW-0539">Nucleus</keyword>
<feature type="coiled-coil region" evidence="10">
    <location>
        <begin position="132"/>
        <end position="166"/>
    </location>
</feature>
<evidence type="ECO:0000313" key="12">
    <source>
        <dbReference type="EMBL" id="APP91263.1"/>
    </source>
</evidence>
<dbReference type="GO" id="GO:0005634">
    <property type="term" value="C:nucleus"/>
    <property type="evidence" value="ECO:0007669"/>
    <property type="project" value="UniProtKB-SubCell"/>
</dbReference>
<evidence type="ECO:0000259" key="11">
    <source>
        <dbReference type="PROSITE" id="PS50071"/>
    </source>
</evidence>
<dbReference type="CDD" id="cd00086">
    <property type="entry name" value="homeodomain"/>
    <property type="match status" value="1"/>
</dbReference>
<organism evidence="12">
    <name type="scientific">Elaeis guineensis var. tenera</name>
    <name type="common">Oil palm</name>
    <dbReference type="NCBI Taxonomy" id="51953"/>
    <lineage>
        <taxon>Eukaryota</taxon>
        <taxon>Viridiplantae</taxon>
        <taxon>Streptophyta</taxon>
        <taxon>Embryophyta</taxon>
        <taxon>Tracheophyta</taxon>
        <taxon>Spermatophyta</taxon>
        <taxon>Magnoliopsida</taxon>
        <taxon>Liliopsida</taxon>
        <taxon>Arecaceae</taxon>
        <taxon>Arecoideae</taxon>
        <taxon>Cocoseae</taxon>
        <taxon>Elaeidinae</taxon>
        <taxon>Elaeis</taxon>
    </lineage>
</organism>
<dbReference type="InterPro" id="IPR050762">
    <property type="entry name" value="HD-ZIP_Homeobox_LZ_Class_II"/>
</dbReference>
<dbReference type="InterPro" id="IPR017970">
    <property type="entry name" value="Homeobox_CS"/>
</dbReference>
<evidence type="ECO:0000256" key="4">
    <source>
        <dbReference type="ARBA" id="ARBA00023125"/>
    </source>
</evidence>
<keyword evidence="5 8" id="KW-0371">Homeobox</keyword>
<dbReference type="InterPro" id="IPR009057">
    <property type="entry name" value="Homeodomain-like_sf"/>
</dbReference>
<sequence>MLEEEYCNTVLGLSIGGGGHFPSNRSHDRKPPVQFHILFPPQLKEEEIKEETSTIGEDKKKLSRLNSDNEEDCIIGGSNRGGTRKKLRLTNEQSMLLEDSFRTHNTLTSSRKNHLAQRLNLRPRQVEVWFQNRRARTKLKQTEMERELLNKSCESLMNENRKLKRELMEVRSWLKPGSPFYVQLSKAATLSMCPSCKKMASQAIGVNPLSVFPNKTNQGCTGAASKTTLERSTGSSL</sequence>
<protein>
    <submittedName>
        <fullName evidence="12">HD-Zip II protein HOX1</fullName>
    </submittedName>
</protein>
<comment type="subcellular location">
    <subcellularLocation>
        <location evidence="1 8 9">Nucleus</location>
    </subcellularLocation>
</comment>
<name>A0A1L5YJM4_ELAGV</name>
<evidence type="ECO:0000256" key="8">
    <source>
        <dbReference type="PROSITE-ProRule" id="PRU00108"/>
    </source>
</evidence>
<comment type="similarity">
    <text evidence="2">Belongs to the HD-ZIP homeobox family. Class II subfamily.</text>
</comment>
<keyword evidence="6" id="KW-0804">Transcription</keyword>
<dbReference type="EMBL" id="KX139198">
    <property type="protein sequence ID" value="APP91263.1"/>
    <property type="molecule type" value="Genomic_DNA"/>
</dbReference>
<keyword evidence="3" id="KW-0805">Transcription regulation</keyword>
<dbReference type="GO" id="GO:0000981">
    <property type="term" value="F:DNA-binding transcription factor activity, RNA polymerase II-specific"/>
    <property type="evidence" value="ECO:0007669"/>
    <property type="project" value="InterPro"/>
</dbReference>
<evidence type="ECO:0000256" key="9">
    <source>
        <dbReference type="RuleBase" id="RU000682"/>
    </source>
</evidence>
<accession>A0A1L5YJM4</accession>